<dbReference type="Pfam" id="PF00027">
    <property type="entry name" value="cNMP_binding"/>
    <property type="match status" value="1"/>
</dbReference>
<dbReference type="AlphaFoldDB" id="A0A6C7EKL6"/>
<evidence type="ECO:0000256" key="3">
    <source>
        <dbReference type="ARBA" id="ARBA00004435"/>
    </source>
</evidence>
<name>A0A6C7EKL6_ILUCY</name>
<feature type="domain" description="Cyclic nucleotide-binding" evidence="15">
    <location>
        <begin position="75"/>
        <end position="184"/>
    </location>
</feature>
<dbReference type="EMBL" id="AP012057">
    <property type="protein sequence ID" value="BAN04486.1"/>
    <property type="molecule type" value="Genomic_DNA"/>
</dbReference>
<comment type="similarity">
    <text evidence="4">Belongs to the popeye family.</text>
</comment>
<reference evidence="16 17" key="1">
    <citation type="journal article" date="2013" name="Int. J. Syst. Evol. Microbiol.">
        <title>Ilumatobacter nonamiense sp. nov. and Ilumatobacter coccineum sp. nov., isolated from seashore sand.</title>
        <authorList>
            <person name="Matsumoto A."/>
            <person name="Kasai H."/>
            <person name="Matsuo Y."/>
            <person name="Shizuri Y."/>
            <person name="Ichikawa N."/>
            <person name="Fujita N."/>
            <person name="Omura S."/>
            <person name="Takahashi Y."/>
        </authorList>
    </citation>
    <scope>NUCLEOTIDE SEQUENCE [LARGE SCALE GENOMIC DNA]</scope>
    <source>
        <strain evidence="17">NBRC 103263 / KCTC 29153 / YM16-304</strain>
    </source>
</reference>
<dbReference type="InterPro" id="IPR000595">
    <property type="entry name" value="cNMP-bd_dom"/>
</dbReference>
<evidence type="ECO:0000256" key="11">
    <source>
        <dbReference type="ARBA" id="ARBA00022989"/>
    </source>
</evidence>
<keyword evidence="11 14" id="KW-1133">Transmembrane helix</keyword>
<evidence type="ECO:0000313" key="17">
    <source>
        <dbReference type="Proteomes" id="UP000011863"/>
    </source>
</evidence>
<evidence type="ECO:0000256" key="10">
    <source>
        <dbReference type="ARBA" id="ARBA00022949"/>
    </source>
</evidence>
<evidence type="ECO:0000259" key="15">
    <source>
        <dbReference type="PROSITE" id="PS50042"/>
    </source>
</evidence>
<gene>
    <name evidence="16" type="ORF">YM304_41720</name>
</gene>
<dbReference type="InterPro" id="IPR014710">
    <property type="entry name" value="RmlC-like_jellyroll"/>
</dbReference>
<keyword evidence="13" id="KW-0325">Glycoprotein</keyword>
<evidence type="ECO:0000256" key="12">
    <source>
        <dbReference type="ARBA" id="ARBA00023136"/>
    </source>
</evidence>
<dbReference type="Proteomes" id="UP000011863">
    <property type="component" value="Chromosome"/>
</dbReference>
<dbReference type="Gene3D" id="2.60.120.10">
    <property type="entry name" value="Jelly Rolls"/>
    <property type="match status" value="1"/>
</dbReference>
<dbReference type="GO" id="GO:0030552">
    <property type="term" value="F:cAMP binding"/>
    <property type="evidence" value="ECO:0007669"/>
    <property type="project" value="TreeGrafter"/>
</dbReference>
<proteinExistence type="inferred from homology"/>
<dbReference type="GO" id="GO:0005923">
    <property type="term" value="C:bicellular tight junction"/>
    <property type="evidence" value="ECO:0007669"/>
    <property type="project" value="UniProtKB-SubCell"/>
</dbReference>
<dbReference type="OrthoDB" id="6154918at2"/>
<keyword evidence="8 14" id="KW-0812">Transmembrane</keyword>
<evidence type="ECO:0000256" key="9">
    <source>
        <dbReference type="ARBA" id="ARBA00022889"/>
    </source>
</evidence>
<evidence type="ECO:0000256" key="14">
    <source>
        <dbReference type="SAM" id="Phobius"/>
    </source>
</evidence>
<keyword evidence="7" id="KW-1003">Cell membrane</keyword>
<dbReference type="InterPro" id="IPR018490">
    <property type="entry name" value="cNMP-bd_dom_sf"/>
</dbReference>
<evidence type="ECO:0000256" key="4">
    <source>
        <dbReference type="ARBA" id="ARBA00007146"/>
    </source>
</evidence>
<sequence length="209" mass="23487">MEFETVALNLAYLTYVVASLMPGGLKLRVALIIQSLMFITWAIISGTPTTIVWNILFSCANIWRAVRIVRRNSVALSTEEEHIRRELFPSLSRRDFLLLWSIGRTDSAPVGEQFCAEGVEMKHLALLIDGNVHVEATDGVSIERHAPTFIGEMSFFSHDPASADVVASTPVRFHRWDQDDLRNMSKLNQECSTALQIALGRDVTMKLRV</sequence>
<evidence type="ECO:0000313" key="16">
    <source>
        <dbReference type="EMBL" id="BAN04486.1"/>
    </source>
</evidence>
<evidence type="ECO:0000256" key="6">
    <source>
        <dbReference type="ARBA" id="ARBA00022473"/>
    </source>
</evidence>
<keyword evidence="10" id="KW-0965">Cell junction</keyword>
<dbReference type="SUPFAM" id="SSF51206">
    <property type="entry name" value="cAMP-binding domain-like"/>
    <property type="match status" value="1"/>
</dbReference>
<dbReference type="Pfam" id="PF04831">
    <property type="entry name" value="POPDC1-3"/>
    <property type="match status" value="1"/>
</dbReference>
<organism evidence="16 17">
    <name type="scientific">Ilumatobacter coccineus (strain NBRC 103263 / KCTC 29153 / YM16-304)</name>
    <dbReference type="NCBI Taxonomy" id="1313172"/>
    <lineage>
        <taxon>Bacteria</taxon>
        <taxon>Bacillati</taxon>
        <taxon>Actinomycetota</taxon>
        <taxon>Acidimicrobiia</taxon>
        <taxon>Acidimicrobiales</taxon>
        <taxon>Ilumatobacteraceae</taxon>
        <taxon>Ilumatobacter</taxon>
    </lineage>
</organism>
<evidence type="ECO:0000256" key="1">
    <source>
        <dbReference type="ARBA" id="ARBA00004124"/>
    </source>
</evidence>
<dbReference type="PROSITE" id="PS50042">
    <property type="entry name" value="CNMP_BINDING_3"/>
    <property type="match status" value="1"/>
</dbReference>
<evidence type="ECO:0000256" key="2">
    <source>
        <dbReference type="ARBA" id="ARBA00004141"/>
    </source>
</evidence>
<dbReference type="InterPro" id="IPR055272">
    <property type="entry name" value="POPDC1-3_dom"/>
</dbReference>
<accession>A0A6C7EKL6</accession>
<evidence type="ECO:0000256" key="5">
    <source>
        <dbReference type="ARBA" id="ARBA00022427"/>
    </source>
</evidence>
<keyword evidence="12 14" id="KW-0472">Membrane</keyword>
<keyword evidence="5" id="KW-0796">Tight junction</keyword>
<dbReference type="PANTHER" id="PTHR12101">
    <property type="entry name" value="POPEYE DOMAIN CONTAINING PROTEIN"/>
    <property type="match status" value="1"/>
</dbReference>
<dbReference type="KEGG" id="aym:YM304_41720"/>
<keyword evidence="17" id="KW-1185">Reference proteome</keyword>
<evidence type="ECO:0000256" key="13">
    <source>
        <dbReference type="ARBA" id="ARBA00023180"/>
    </source>
</evidence>
<dbReference type="PANTHER" id="PTHR12101:SF17">
    <property type="entry name" value="BLOOD VESSEL EPICARDIAL SUBSTANCE"/>
    <property type="match status" value="1"/>
</dbReference>
<protein>
    <recommendedName>
        <fullName evidence="15">Cyclic nucleotide-binding domain-containing protein</fullName>
    </recommendedName>
</protein>
<dbReference type="InterPro" id="IPR006916">
    <property type="entry name" value="POPDC1-3"/>
</dbReference>
<evidence type="ECO:0000256" key="7">
    <source>
        <dbReference type="ARBA" id="ARBA00022475"/>
    </source>
</evidence>
<feature type="transmembrane region" description="Helical" evidence="14">
    <location>
        <begin position="37"/>
        <end position="63"/>
    </location>
</feature>
<comment type="subcellular location">
    <subcellularLocation>
        <location evidence="3">Cell junction</location>
        <location evidence="3">Tight junction</location>
    </subcellularLocation>
    <subcellularLocation>
        <location evidence="1">Lateral cell membrane</location>
    </subcellularLocation>
    <subcellularLocation>
        <location evidence="2">Membrane</location>
        <topology evidence="2">Multi-pass membrane protein</topology>
    </subcellularLocation>
</comment>
<dbReference type="RefSeq" id="WP_015443733.1">
    <property type="nucleotide sequence ID" value="NC_020520.1"/>
</dbReference>
<dbReference type="GO" id="GO:0016328">
    <property type="term" value="C:lateral plasma membrane"/>
    <property type="evidence" value="ECO:0007669"/>
    <property type="project" value="UniProtKB-SubCell"/>
</dbReference>
<keyword evidence="9" id="KW-0130">Cell adhesion</keyword>
<evidence type="ECO:0000256" key="8">
    <source>
        <dbReference type="ARBA" id="ARBA00022692"/>
    </source>
</evidence>
<keyword evidence="6" id="KW-0217">Developmental protein</keyword>
<dbReference type="CDD" id="cd00038">
    <property type="entry name" value="CAP_ED"/>
    <property type="match status" value="1"/>
</dbReference>
<dbReference type="GO" id="GO:0007155">
    <property type="term" value="P:cell adhesion"/>
    <property type="evidence" value="ECO:0007669"/>
    <property type="project" value="UniProtKB-KW"/>
</dbReference>
<feature type="transmembrane region" description="Helical" evidence="14">
    <location>
        <begin position="6"/>
        <end position="25"/>
    </location>
</feature>